<protein>
    <recommendedName>
        <fullName evidence="3">Phosphohydrolase</fullName>
    </recommendedName>
</protein>
<organism evidence="1 2">
    <name type="scientific">Burkholderia aenigmatica</name>
    <dbReference type="NCBI Taxonomy" id="2015348"/>
    <lineage>
        <taxon>Bacteria</taxon>
        <taxon>Pseudomonadati</taxon>
        <taxon>Pseudomonadota</taxon>
        <taxon>Betaproteobacteria</taxon>
        <taxon>Burkholderiales</taxon>
        <taxon>Burkholderiaceae</taxon>
        <taxon>Burkholderia</taxon>
        <taxon>Burkholderia cepacia complex</taxon>
    </lineage>
</organism>
<evidence type="ECO:0000313" key="2">
    <source>
        <dbReference type="Proteomes" id="UP000494261"/>
    </source>
</evidence>
<dbReference type="SUPFAM" id="SSF109604">
    <property type="entry name" value="HD-domain/PDEase-like"/>
    <property type="match status" value="1"/>
</dbReference>
<dbReference type="RefSeq" id="WP_321533537.1">
    <property type="nucleotide sequence ID" value="NZ_CABVQC010000033.1"/>
</dbReference>
<dbReference type="Proteomes" id="UP000494261">
    <property type="component" value="Unassembled WGS sequence"/>
</dbReference>
<evidence type="ECO:0008006" key="3">
    <source>
        <dbReference type="Google" id="ProtNLM"/>
    </source>
</evidence>
<accession>A0A6P2NU65</accession>
<proteinExistence type="predicted"/>
<reference evidence="1 2" key="1">
    <citation type="submission" date="2019-09" db="EMBL/GenBank/DDBJ databases">
        <authorList>
            <person name="Depoorter E."/>
        </authorList>
    </citation>
    <scope>NUCLEOTIDE SEQUENCE [LARGE SCALE GENOMIC DNA]</scope>
    <source>
        <strain evidence="1">LMG 13014</strain>
    </source>
</reference>
<name>A0A6P2NU65_9BURK</name>
<dbReference type="EMBL" id="CABVQC010000033">
    <property type="protein sequence ID" value="VWB98497.1"/>
    <property type="molecule type" value="Genomic_DNA"/>
</dbReference>
<gene>
    <name evidence="1" type="ORF">BLA13014_04608</name>
</gene>
<dbReference type="AlphaFoldDB" id="A0A6P2NU65"/>
<dbReference type="Gene3D" id="1.10.3210.10">
    <property type="entry name" value="Hypothetical protein af1432"/>
    <property type="match status" value="1"/>
</dbReference>
<sequence length="231" mass="25714">MDLLQQNSDAAIIKYCTSTREQAQHLIPRAYVRQRSGLHLDLLNPSADGWTDEDLAIGLSRTYRWGGHSTWPLPLSVAQHSLTVMALYKEHAKRAPSSAELLRELLHDADEALIGGFDPISPLKPFLGDGYAQIVAKLQAAVFARYGVSDWTAEDHKQHKRADHLAAASEAVHVAGWSREEVLDLLNIGLQPVKSDPLVEAYGCKPWEPWPPSIAAERFLDQLRQLQASRV</sequence>
<evidence type="ECO:0000313" key="1">
    <source>
        <dbReference type="EMBL" id="VWB98497.1"/>
    </source>
</evidence>